<accession>A0A7J7IGS2</accession>
<comment type="caution">
    <text evidence="3">The sequence shown here is derived from an EMBL/GenBank/DDBJ whole genome shotgun (WGS) entry which is preliminary data.</text>
</comment>
<gene>
    <name evidence="3" type="ORF">F1559_001942</name>
</gene>
<sequence length="616" mass="67993">MSLSRERLGLLKPCCAFVFAFPQPGTRSWQRSLLRTPSVCGRRNRVGVACWRRSREQYTEDASVGLPGGYSAGVPRRLVLEAAADGRNRSLSRHERRHNRDASSVARGSSAPSVPQEKRRRQGAGPTEGIIPDGINLRALLAVLCLFGLFMFATWSPNRRLALLSMLACFAIIGSLLLSSGRQVAGSQLDDLDNAFFSRGRSQNRLPVERLALLLGWSGGSNLVRNGQVSVRNRRRGAMPTSVQLQTSNAWDDAGMDDDDDDDEHIWQGTSSAAFFESRADSLRERARQVTGSSFRRLRPGAAHDVLPFASLEPSRDLFASHRREWHEASLDEDDVGTTRWVDDSTDTYVDDASDDIFGAGTDGDSAVFHQPSSEQTSEQQFRNGSRDGVSSMETMIGGAEALRDETSWRETKNASSSSSPIAIVPVEIVGTEDDLYTIVTEPDHQEEWSAVRAQQERFGTDAFVTDLPPTGRGFSRTLSSRYINQSRSNTTRPVDSMEKSPLTAEDVYFSNTPQRHRAKTGRAGLLRSLFLPLWQISRLALHDLQTKRGTATIASPRGSPLNTARGSRVSEFDQDTNVFYAEGFDAPASQDDVFQGAARWVSRSAPGLWRTLFGP</sequence>
<feature type="compositionally biased region" description="Polar residues" evidence="1">
    <location>
        <begin position="371"/>
        <end position="384"/>
    </location>
</feature>
<keyword evidence="4" id="KW-1185">Reference proteome</keyword>
<evidence type="ECO:0000256" key="2">
    <source>
        <dbReference type="SAM" id="Phobius"/>
    </source>
</evidence>
<organism evidence="3 4">
    <name type="scientific">Cyanidiococcus yangmingshanensis</name>
    <dbReference type="NCBI Taxonomy" id="2690220"/>
    <lineage>
        <taxon>Eukaryota</taxon>
        <taxon>Rhodophyta</taxon>
        <taxon>Bangiophyceae</taxon>
        <taxon>Cyanidiales</taxon>
        <taxon>Cyanidiaceae</taxon>
        <taxon>Cyanidiococcus</taxon>
    </lineage>
</organism>
<dbReference type="AlphaFoldDB" id="A0A7J7IGS2"/>
<feature type="region of interest" description="Disordered" evidence="1">
    <location>
        <begin position="86"/>
        <end position="128"/>
    </location>
</feature>
<dbReference type="OrthoDB" id="10668076at2759"/>
<proteinExistence type="predicted"/>
<dbReference type="Proteomes" id="UP000530660">
    <property type="component" value="Unassembled WGS sequence"/>
</dbReference>
<name>A0A7J7IGS2_9RHOD</name>
<dbReference type="EMBL" id="VWRR01000013">
    <property type="protein sequence ID" value="KAF6001707.1"/>
    <property type="molecule type" value="Genomic_DNA"/>
</dbReference>
<keyword evidence="2" id="KW-0472">Membrane</keyword>
<keyword evidence="2" id="KW-1133">Transmembrane helix</keyword>
<feature type="transmembrane region" description="Helical" evidence="2">
    <location>
        <begin position="135"/>
        <end position="155"/>
    </location>
</feature>
<feature type="transmembrane region" description="Helical" evidence="2">
    <location>
        <begin position="161"/>
        <end position="179"/>
    </location>
</feature>
<evidence type="ECO:0000313" key="3">
    <source>
        <dbReference type="EMBL" id="KAF6001707.1"/>
    </source>
</evidence>
<evidence type="ECO:0000313" key="4">
    <source>
        <dbReference type="Proteomes" id="UP000530660"/>
    </source>
</evidence>
<keyword evidence="2" id="KW-0812">Transmembrane</keyword>
<feature type="compositionally biased region" description="Basic residues" evidence="1">
    <location>
        <begin position="90"/>
        <end position="99"/>
    </location>
</feature>
<protein>
    <recommendedName>
        <fullName evidence="5">Transmembrane protein</fullName>
    </recommendedName>
</protein>
<reference evidence="3 4" key="1">
    <citation type="journal article" date="2020" name="J. Phycol.">
        <title>Comparative genome analysis reveals Cyanidiococcus gen. nov., a new extremophilic red algal genus sister to Cyanidioschyzon (Cyanidioschyzonaceae, Rhodophyta).</title>
        <authorList>
            <person name="Liu S.-L."/>
            <person name="Chiang Y.-R."/>
            <person name="Yoon H.S."/>
            <person name="Fu H.-Y."/>
        </authorList>
    </citation>
    <scope>NUCLEOTIDE SEQUENCE [LARGE SCALE GENOMIC DNA]</scope>
    <source>
        <strain evidence="3 4">THAL066</strain>
    </source>
</reference>
<feature type="region of interest" description="Disordered" evidence="1">
    <location>
        <begin position="371"/>
        <end position="390"/>
    </location>
</feature>
<evidence type="ECO:0008006" key="5">
    <source>
        <dbReference type="Google" id="ProtNLM"/>
    </source>
</evidence>
<evidence type="ECO:0000256" key="1">
    <source>
        <dbReference type="SAM" id="MobiDB-lite"/>
    </source>
</evidence>